<dbReference type="PANTHER" id="PTHR30621:SF0">
    <property type="entry name" value="BIFUNCTIONAL GLUTAMINE SYNTHETASE ADENYLYLTRANSFERASE_ADENYLYL-REMOVING ENZYME"/>
    <property type="match status" value="1"/>
</dbReference>
<organism evidence="9 10">
    <name type="scientific">Algicella marina</name>
    <dbReference type="NCBI Taxonomy" id="2683284"/>
    <lineage>
        <taxon>Bacteria</taxon>
        <taxon>Pseudomonadati</taxon>
        <taxon>Pseudomonadota</taxon>
        <taxon>Alphaproteobacteria</taxon>
        <taxon>Rhodobacterales</taxon>
        <taxon>Paracoccaceae</taxon>
        <taxon>Algicella</taxon>
    </lineage>
</organism>
<dbReference type="CDD" id="cd05401">
    <property type="entry name" value="NT_GlnE_GlnD_like"/>
    <property type="match status" value="2"/>
</dbReference>
<feature type="domain" description="PII-uridylyltransferase/Glutamine-synthetase adenylyltransferase" evidence="8">
    <location>
        <begin position="801"/>
        <end position="896"/>
    </location>
</feature>
<evidence type="ECO:0000313" key="9">
    <source>
        <dbReference type="EMBL" id="QHQ34496.1"/>
    </source>
</evidence>
<keyword evidence="2 9" id="KW-0548">Nucleotidyltransferase</keyword>
<evidence type="ECO:0000256" key="1">
    <source>
        <dbReference type="ARBA" id="ARBA00022679"/>
    </source>
</evidence>
<keyword evidence="10" id="KW-1185">Reference proteome</keyword>
<evidence type="ECO:0000259" key="8">
    <source>
        <dbReference type="Pfam" id="PF08335"/>
    </source>
</evidence>
<evidence type="ECO:0000256" key="4">
    <source>
        <dbReference type="ARBA" id="ARBA00022840"/>
    </source>
</evidence>
<dbReference type="GO" id="GO:0047388">
    <property type="term" value="F:[glutamine synthetase]-adenylyl-L-tyrosine phosphorylase activity"/>
    <property type="evidence" value="ECO:0007669"/>
    <property type="project" value="UniProtKB-EC"/>
</dbReference>
<keyword evidence="1 9" id="KW-0808">Transferase</keyword>
<accession>A0A6P1SZ49</accession>
<protein>
    <submittedName>
        <fullName evidence="9">Bifunctional [glutamine synthetase] adenylyltransferase/[glutamine synthetase]-adenylyl-L-tyrosine phosphorylase</fullName>
        <ecNumber evidence="9">2.7.7.89</ecNumber>
    </submittedName>
</protein>
<dbReference type="EC" id="2.7.7.89" evidence="9"/>
<sequence>MSLSHPAIAPPLPFASAPAEEARARYRDTTIADLAAGAAGCSPYLAGLLAREEEWLREVLPLSREEGLARCFEAEEGAELASMLRRTKARAALWAGLGDLSNDWTLEQVTGALTEVADRAVDTAMRSLVDAEIARGKLPDVGAPCGGLFALAMGKMGAHELNYSSDIDLILLFDETLYPAEDYQNVRRIFVRIAQKLVRILSDNTSEGYVFRTDLRLRPNPSVTPVVIGVGAAERYYEAEGRGWERSAMIKARPCAGDIAAGERFMEDLRPFVWRRHLDFAAIEDAHTMRLRIREHKGLAGPFRLPGHNVKLGQGGIREIEFFAQTHQLILGGRQPELRLRGTCPALKALAEGGWVPSDLAADLATAYRAHRVLEHRLQMLDDAQTHTYPESDDSRSRLALFCGAQDAAAFEAHEAARFKAVHAATEDFFAPDKAVQADWTGFADEEAALERVDGWQSLPALRSDRARNIFRRLLPKISARLATARAPDEALVHFDRFIRGLPAGVQVFSLFDSRPELLDLVVEICAVAPRLAGYLGHNAHVLDSFLSADFFRPLPGCDALEAELRAVLDEVGDYERALDSVRVWVRERHFRVGVQLLRGLAPPEEAAREYADLAEAAVRALLPLVVDEFAVRFGRPPGAGLAVVGMGKLGSREMTASSDLDLIIIYDAAGVEASDGPKSLDAAVYYSRLTKAFLSALTVPTAEGGLYEVDMRLRPSGRQGPVATGLASFTKYQQEEAWTWEHLALTRARVVAVAGEPALRARIETAVREGLCAARPRDEVMADMRDMRRRLLEAKGSGSIWDVKTGPGRLLDMDLYLQAGALTEQLVESHAPRDMLSALADRGYLTPADARTLSTAYRAFSTVQHLARVAVEGTLDRDKMGTGAAEVLCRALGVADIEALEAELTIQAEAAAAVIDAGIG</sequence>
<evidence type="ECO:0000256" key="2">
    <source>
        <dbReference type="ARBA" id="ARBA00022695"/>
    </source>
</evidence>
<dbReference type="KEGG" id="amaq:GO499_04485"/>
<dbReference type="GO" id="GO:0005829">
    <property type="term" value="C:cytosol"/>
    <property type="evidence" value="ECO:0007669"/>
    <property type="project" value="TreeGrafter"/>
</dbReference>
<dbReference type="InterPro" id="IPR043519">
    <property type="entry name" value="NT_sf"/>
</dbReference>
<proteinExistence type="predicted"/>
<keyword evidence="5" id="KW-0460">Magnesium</keyword>
<dbReference type="GO" id="GO:0008882">
    <property type="term" value="F:[glutamate-ammonia-ligase] adenylyltransferase activity"/>
    <property type="evidence" value="ECO:0007669"/>
    <property type="project" value="InterPro"/>
</dbReference>
<evidence type="ECO:0000256" key="5">
    <source>
        <dbReference type="ARBA" id="ARBA00022842"/>
    </source>
</evidence>
<dbReference type="Pfam" id="PF03710">
    <property type="entry name" value="GlnE"/>
    <property type="match status" value="2"/>
</dbReference>
<evidence type="ECO:0000256" key="3">
    <source>
        <dbReference type="ARBA" id="ARBA00022741"/>
    </source>
</evidence>
<feature type="domain" description="PII-uridylyltransferase/Glutamine-synthetase adenylyltransferase" evidence="8">
    <location>
        <begin position="288"/>
        <end position="430"/>
    </location>
</feature>
<dbReference type="EMBL" id="CP046620">
    <property type="protein sequence ID" value="QHQ34496.1"/>
    <property type="molecule type" value="Genomic_DNA"/>
</dbReference>
<gene>
    <name evidence="9" type="ORF">GO499_04485</name>
</gene>
<dbReference type="AlphaFoldDB" id="A0A6P1SZ49"/>
<name>A0A6P1SZ49_9RHOB</name>
<dbReference type="InterPro" id="IPR023057">
    <property type="entry name" value="GlnE"/>
</dbReference>
<dbReference type="GO" id="GO:0000820">
    <property type="term" value="P:regulation of glutamine family amino acid metabolic process"/>
    <property type="evidence" value="ECO:0007669"/>
    <property type="project" value="TreeGrafter"/>
</dbReference>
<dbReference type="Gene3D" id="1.20.120.330">
    <property type="entry name" value="Nucleotidyltransferases domain 2"/>
    <property type="match status" value="2"/>
</dbReference>
<keyword evidence="3" id="KW-0547">Nucleotide-binding</keyword>
<dbReference type="RefSeq" id="WP_161861065.1">
    <property type="nucleotide sequence ID" value="NZ_CP046620.1"/>
</dbReference>
<feature type="domain" description="Glutamate-ammonia ligase adenylyltransferase repeated" evidence="7">
    <location>
        <begin position="522"/>
        <end position="764"/>
    </location>
</feature>
<dbReference type="InterPro" id="IPR013546">
    <property type="entry name" value="PII_UdlTrfase/GS_AdlTrfase"/>
</dbReference>
<dbReference type="SUPFAM" id="SSF81593">
    <property type="entry name" value="Nucleotidyltransferase substrate binding subunit/domain"/>
    <property type="match status" value="2"/>
</dbReference>
<evidence type="ECO:0000259" key="7">
    <source>
        <dbReference type="Pfam" id="PF03710"/>
    </source>
</evidence>
<dbReference type="InterPro" id="IPR005190">
    <property type="entry name" value="GlnE_rpt_dom"/>
</dbReference>
<keyword evidence="6" id="KW-0511">Multifunctional enzyme</keyword>
<dbReference type="Gene3D" id="3.30.460.10">
    <property type="entry name" value="Beta Polymerase, domain 2"/>
    <property type="match status" value="2"/>
</dbReference>
<dbReference type="SUPFAM" id="SSF81301">
    <property type="entry name" value="Nucleotidyltransferase"/>
    <property type="match status" value="2"/>
</dbReference>
<dbReference type="PANTHER" id="PTHR30621">
    <property type="entry name" value="GLUTAMINE SYNTHETASE ADENYLYLTRANSFERASE"/>
    <property type="match status" value="1"/>
</dbReference>
<evidence type="ECO:0000313" key="10">
    <source>
        <dbReference type="Proteomes" id="UP000464495"/>
    </source>
</evidence>
<feature type="domain" description="Glutamate-ammonia ligase adenylyltransferase repeated" evidence="7">
    <location>
        <begin position="43"/>
        <end position="266"/>
    </location>
</feature>
<reference evidence="9 10" key="1">
    <citation type="submission" date="2019-12" db="EMBL/GenBank/DDBJ databases">
        <title>Complete genome sequence of Algicella marina strain 9Alg 56(T) isolated from the red alga Tichocarpus crinitus.</title>
        <authorList>
            <person name="Kim S.-G."/>
            <person name="Nedashkovskaya O.I."/>
        </authorList>
    </citation>
    <scope>NUCLEOTIDE SEQUENCE [LARGE SCALE GENOMIC DNA]</scope>
    <source>
        <strain evidence="9 10">9Alg 56</strain>
    </source>
</reference>
<dbReference type="Pfam" id="PF08335">
    <property type="entry name" value="GlnD_UR_UTase"/>
    <property type="match status" value="2"/>
</dbReference>
<dbReference type="GO" id="GO:0005524">
    <property type="term" value="F:ATP binding"/>
    <property type="evidence" value="ECO:0007669"/>
    <property type="project" value="UniProtKB-KW"/>
</dbReference>
<evidence type="ECO:0000256" key="6">
    <source>
        <dbReference type="ARBA" id="ARBA00023268"/>
    </source>
</evidence>
<keyword evidence="4" id="KW-0067">ATP-binding</keyword>
<dbReference type="NCBIfam" id="NF010706">
    <property type="entry name" value="PRK14108.1"/>
    <property type="match status" value="1"/>
</dbReference>
<dbReference type="Proteomes" id="UP000464495">
    <property type="component" value="Chromosome"/>
</dbReference>